<keyword evidence="6" id="KW-0479">Metal-binding</keyword>
<dbReference type="GO" id="GO:0005829">
    <property type="term" value="C:cytosol"/>
    <property type="evidence" value="ECO:0007669"/>
    <property type="project" value="TreeGrafter"/>
</dbReference>
<gene>
    <name evidence="12" type="ORF">B1B_05577</name>
</gene>
<evidence type="ECO:0000256" key="5">
    <source>
        <dbReference type="ARBA" id="ARBA00022491"/>
    </source>
</evidence>
<dbReference type="GO" id="GO:0045892">
    <property type="term" value="P:negative regulation of DNA-templated transcription"/>
    <property type="evidence" value="ECO:0007669"/>
    <property type="project" value="TreeGrafter"/>
</dbReference>
<evidence type="ECO:0000256" key="9">
    <source>
        <dbReference type="ARBA" id="ARBA00023015"/>
    </source>
</evidence>
<evidence type="ECO:0000256" key="11">
    <source>
        <dbReference type="ARBA" id="ARBA00023163"/>
    </source>
</evidence>
<dbReference type="GO" id="GO:0000976">
    <property type="term" value="F:transcription cis-regulatory region binding"/>
    <property type="evidence" value="ECO:0007669"/>
    <property type="project" value="TreeGrafter"/>
</dbReference>
<keyword evidence="9" id="KW-0805">Transcription regulation</keyword>
<evidence type="ECO:0000256" key="7">
    <source>
        <dbReference type="ARBA" id="ARBA00022833"/>
    </source>
</evidence>
<comment type="similarity">
    <text evidence="2">Belongs to the Fur family.</text>
</comment>
<keyword evidence="4" id="KW-0963">Cytoplasm</keyword>
<name>T1CLE7_9ZZZZ</name>
<evidence type="ECO:0000256" key="8">
    <source>
        <dbReference type="ARBA" id="ARBA00023004"/>
    </source>
</evidence>
<reference evidence="12" key="1">
    <citation type="submission" date="2013-08" db="EMBL/GenBank/DDBJ databases">
        <authorList>
            <person name="Mendez C."/>
            <person name="Richter M."/>
            <person name="Ferrer M."/>
            <person name="Sanchez J."/>
        </authorList>
    </citation>
    <scope>NUCLEOTIDE SEQUENCE</scope>
</reference>
<dbReference type="EMBL" id="AUZY01003536">
    <property type="protein sequence ID" value="EQD68819.1"/>
    <property type="molecule type" value="Genomic_DNA"/>
</dbReference>
<dbReference type="AlphaFoldDB" id="T1CLE7"/>
<dbReference type="PANTHER" id="PTHR33202:SF2">
    <property type="entry name" value="FERRIC UPTAKE REGULATION PROTEIN"/>
    <property type="match status" value="1"/>
</dbReference>
<evidence type="ECO:0000256" key="2">
    <source>
        <dbReference type="ARBA" id="ARBA00007957"/>
    </source>
</evidence>
<dbReference type="NCBIfam" id="NF006999">
    <property type="entry name" value="PRK09462.1"/>
    <property type="match status" value="1"/>
</dbReference>
<evidence type="ECO:0000256" key="10">
    <source>
        <dbReference type="ARBA" id="ARBA00023125"/>
    </source>
</evidence>
<keyword evidence="8" id="KW-0408">Iron</keyword>
<keyword evidence="7" id="KW-0862">Zinc</keyword>
<dbReference type="InterPro" id="IPR036388">
    <property type="entry name" value="WH-like_DNA-bd_sf"/>
</dbReference>
<dbReference type="Gene3D" id="1.10.10.10">
    <property type="entry name" value="Winged helix-like DNA-binding domain superfamily/Winged helix DNA-binding domain"/>
    <property type="match status" value="1"/>
</dbReference>
<evidence type="ECO:0000256" key="6">
    <source>
        <dbReference type="ARBA" id="ARBA00022723"/>
    </source>
</evidence>
<dbReference type="SUPFAM" id="SSF46785">
    <property type="entry name" value="Winged helix' DNA-binding domain"/>
    <property type="match status" value="1"/>
</dbReference>
<sequence>MDQSQELRRVGLKVTHPRVRILTILQGGHPRHLTAEDIYRHLVEHNEDIGLATVYRVLTQFEAAGIVNKHHFESGQAVFELNRGRHHDHMIDLDSGKVIEFVDEDIERLQRAIAQRHGYDLEEHSLVLYVRARRAARVTPETTVARTIARSVSAKK</sequence>
<dbReference type="Pfam" id="PF01475">
    <property type="entry name" value="FUR"/>
    <property type="match status" value="1"/>
</dbReference>
<dbReference type="InterPro" id="IPR043135">
    <property type="entry name" value="Fur_C"/>
</dbReference>
<dbReference type="CDD" id="cd07153">
    <property type="entry name" value="Fur_like"/>
    <property type="match status" value="1"/>
</dbReference>
<dbReference type="GO" id="GO:0008270">
    <property type="term" value="F:zinc ion binding"/>
    <property type="evidence" value="ECO:0007669"/>
    <property type="project" value="TreeGrafter"/>
</dbReference>
<comment type="caution">
    <text evidence="12">The sequence shown here is derived from an EMBL/GenBank/DDBJ whole genome shotgun (WGS) entry which is preliminary data.</text>
</comment>
<dbReference type="InterPro" id="IPR002481">
    <property type="entry name" value="FUR"/>
</dbReference>
<evidence type="ECO:0000256" key="1">
    <source>
        <dbReference type="ARBA" id="ARBA00004496"/>
    </source>
</evidence>
<organism evidence="12">
    <name type="scientific">mine drainage metagenome</name>
    <dbReference type="NCBI Taxonomy" id="410659"/>
    <lineage>
        <taxon>unclassified sequences</taxon>
        <taxon>metagenomes</taxon>
        <taxon>ecological metagenomes</taxon>
    </lineage>
</organism>
<evidence type="ECO:0000256" key="3">
    <source>
        <dbReference type="ARBA" id="ARBA00011738"/>
    </source>
</evidence>
<reference evidence="12" key="2">
    <citation type="journal article" date="2014" name="ISME J.">
        <title>Microbial stratification in low pH oxic and suboxic macroscopic growths along an acid mine drainage.</title>
        <authorList>
            <person name="Mendez-Garcia C."/>
            <person name="Mesa V."/>
            <person name="Sprenger R.R."/>
            <person name="Richter M."/>
            <person name="Diez M.S."/>
            <person name="Solano J."/>
            <person name="Bargiela R."/>
            <person name="Golyshina O.V."/>
            <person name="Manteca A."/>
            <person name="Ramos J.L."/>
            <person name="Gallego J.R."/>
            <person name="Llorente I."/>
            <person name="Martins Dos Santos V.A."/>
            <person name="Jensen O.N."/>
            <person name="Pelaez A.I."/>
            <person name="Sanchez J."/>
            <person name="Ferrer M."/>
        </authorList>
    </citation>
    <scope>NUCLEOTIDE SEQUENCE</scope>
</reference>
<keyword evidence="11" id="KW-0804">Transcription</keyword>
<accession>T1CLE7</accession>
<evidence type="ECO:0000313" key="12">
    <source>
        <dbReference type="EMBL" id="EQD68819.1"/>
    </source>
</evidence>
<dbReference type="FunFam" id="3.30.1490.190:FF:000001">
    <property type="entry name" value="Ferric uptake regulation protein"/>
    <property type="match status" value="1"/>
</dbReference>
<dbReference type="GO" id="GO:0003700">
    <property type="term" value="F:DNA-binding transcription factor activity"/>
    <property type="evidence" value="ECO:0007669"/>
    <property type="project" value="InterPro"/>
</dbReference>
<protein>
    <submittedName>
        <fullName evidence="12">Ferric-uptake regulator</fullName>
    </submittedName>
</protein>
<keyword evidence="10" id="KW-0238">DNA-binding</keyword>
<keyword evidence="5" id="KW-0678">Repressor</keyword>
<dbReference type="PANTHER" id="PTHR33202">
    <property type="entry name" value="ZINC UPTAKE REGULATION PROTEIN"/>
    <property type="match status" value="1"/>
</dbReference>
<comment type="subunit">
    <text evidence="3">Homodimer.</text>
</comment>
<comment type="subcellular location">
    <subcellularLocation>
        <location evidence="1">Cytoplasm</location>
    </subcellularLocation>
</comment>
<dbReference type="FunFam" id="1.10.10.10:FF:000007">
    <property type="entry name" value="Ferric uptake regulation protein"/>
    <property type="match status" value="1"/>
</dbReference>
<dbReference type="GO" id="GO:1900705">
    <property type="term" value="P:negative regulation of siderophore biosynthetic process"/>
    <property type="evidence" value="ECO:0007669"/>
    <property type="project" value="TreeGrafter"/>
</dbReference>
<dbReference type="InterPro" id="IPR036390">
    <property type="entry name" value="WH_DNA-bd_sf"/>
</dbReference>
<dbReference type="Gene3D" id="3.30.1490.190">
    <property type="match status" value="1"/>
</dbReference>
<evidence type="ECO:0000256" key="4">
    <source>
        <dbReference type="ARBA" id="ARBA00022490"/>
    </source>
</evidence>
<proteinExistence type="inferred from homology"/>